<keyword evidence="2" id="KW-0378">Hydrolase</keyword>
<name>A0A7Z0C3D0_9ACTN</name>
<dbReference type="Proteomes" id="UP000537326">
    <property type="component" value="Unassembled WGS sequence"/>
</dbReference>
<evidence type="ECO:0000259" key="3">
    <source>
        <dbReference type="PROSITE" id="PS51462"/>
    </source>
</evidence>
<dbReference type="PANTHER" id="PTHR43046">
    <property type="entry name" value="GDP-MANNOSE MANNOSYL HYDROLASE"/>
    <property type="match status" value="1"/>
</dbReference>
<dbReference type="Gene3D" id="3.90.79.10">
    <property type="entry name" value="Nucleoside Triphosphate Pyrophosphohydrolase"/>
    <property type="match status" value="1"/>
</dbReference>
<dbReference type="Pfam" id="PF00293">
    <property type="entry name" value="NUDIX"/>
    <property type="match status" value="1"/>
</dbReference>
<evidence type="ECO:0000256" key="2">
    <source>
        <dbReference type="ARBA" id="ARBA00022801"/>
    </source>
</evidence>
<evidence type="ECO:0000313" key="5">
    <source>
        <dbReference type="Proteomes" id="UP000537326"/>
    </source>
</evidence>
<dbReference type="EMBL" id="JACBZI010000001">
    <property type="protein sequence ID" value="NYI08964.1"/>
    <property type="molecule type" value="Genomic_DNA"/>
</dbReference>
<proteinExistence type="predicted"/>
<dbReference type="PANTHER" id="PTHR43046:SF16">
    <property type="entry name" value="ADP-RIBOSE PYROPHOSPHATASE YJHB-RELATED"/>
    <property type="match status" value="1"/>
</dbReference>
<dbReference type="AlphaFoldDB" id="A0A7Z0C3D0"/>
<evidence type="ECO:0000256" key="1">
    <source>
        <dbReference type="ARBA" id="ARBA00001946"/>
    </source>
</evidence>
<gene>
    <name evidence="4" type="ORF">BKA05_000479</name>
</gene>
<feature type="domain" description="Nudix hydrolase" evidence="3">
    <location>
        <begin position="9"/>
        <end position="147"/>
    </location>
</feature>
<organism evidence="4 5">
    <name type="scientific">Nocardioides marinus</name>
    <dbReference type="NCBI Taxonomy" id="374514"/>
    <lineage>
        <taxon>Bacteria</taxon>
        <taxon>Bacillati</taxon>
        <taxon>Actinomycetota</taxon>
        <taxon>Actinomycetes</taxon>
        <taxon>Propionibacteriales</taxon>
        <taxon>Nocardioidaceae</taxon>
        <taxon>Nocardioides</taxon>
    </lineage>
</organism>
<evidence type="ECO:0000313" key="4">
    <source>
        <dbReference type="EMBL" id="NYI08964.1"/>
    </source>
</evidence>
<dbReference type="PROSITE" id="PS51462">
    <property type="entry name" value="NUDIX"/>
    <property type="match status" value="1"/>
</dbReference>
<sequence>MTGIEDRFVVVPAAYVLLLRGEGPGTEVLLQLRQGVDFMDGHWASGAAGHVERGETAYDAARREAREELGIGGLELEFLTTMQRTAGGEPIDERVDFFFSSRSWTGEPRVTEPEKSGGIRWVRLDDLDSLPGPVVPHERVVLDGLRTGSLGAYSTHGFD</sequence>
<dbReference type="GO" id="GO:0016787">
    <property type="term" value="F:hydrolase activity"/>
    <property type="evidence" value="ECO:0007669"/>
    <property type="project" value="UniProtKB-KW"/>
</dbReference>
<dbReference type="InterPro" id="IPR020084">
    <property type="entry name" value="NUDIX_hydrolase_CS"/>
</dbReference>
<dbReference type="RefSeq" id="WP_343045484.1">
    <property type="nucleotide sequence ID" value="NZ_BAAAPP010000002.1"/>
</dbReference>
<protein>
    <submittedName>
        <fullName evidence="4">8-oxo-dGTP pyrophosphatase MutT (NUDIX family)</fullName>
    </submittedName>
</protein>
<reference evidence="4 5" key="1">
    <citation type="submission" date="2020-07" db="EMBL/GenBank/DDBJ databases">
        <title>Sequencing the genomes of 1000 actinobacteria strains.</title>
        <authorList>
            <person name="Klenk H.-P."/>
        </authorList>
    </citation>
    <scope>NUCLEOTIDE SEQUENCE [LARGE SCALE GENOMIC DNA]</scope>
    <source>
        <strain evidence="4 5">DSM 18248</strain>
    </source>
</reference>
<dbReference type="PROSITE" id="PS00893">
    <property type="entry name" value="NUDIX_BOX"/>
    <property type="match status" value="1"/>
</dbReference>
<comment type="caution">
    <text evidence="4">The sequence shown here is derived from an EMBL/GenBank/DDBJ whole genome shotgun (WGS) entry which is preliminary data.</text>
</comment>
<dbReference type="InterPro" id="IPR000086">
    <property type="entry name" value="NUDIX_hydrolase_dom"/>
</dbReference>
<accession>A0A7Z0C3D0</accession>
<keyword evidence="5" id="KW-1185">Reference proteome</keyword>
<dbReference type="InterPro" id="IPR015797">
    <property type="entry name" value="NUDIX_hydrolase-like_dom_sf"/>
</dbReference>
<dbReference type="SUPFAM" id="SSF55811">
    <property type="entry name" value="Nudix"/>
    <property type="match status" value="1"/>
</dbReference>
<comment type="cofactor">
    <cofactor evidence="1">
        <name>Mg(2+)</name>
        <dbReference type="ChEBI" id="CHEBI:18420"/>
    </cofactor>
</comment>